<name>A0A927E518_KLEPN</name>
<protein>
    <submittedName>
        <fullName evidence="1">Uncharacterized protein</fullName>
    </submittedName>
</protein>
<comment type="caution">
    <text evidence="1">The sequence shown here is derived from an EMBL/GenBank/DDBJ whole genome shotgun (WGS) entry which is preliminary data.</text>
</comment>
<dbReference type="Proteomes" id="UP000623974">
    <property type="component" value="Unassembled WGS sequence"/>
</dbReference>
<accession>A0A927E518</accession>
<evidence type="ECO:0000313" key="1">
    <source>
        <dbReference type="EMBL" id="MBD3743879.1"/>
    </source>
</evidence>
<dbReference type="EMBL" id="JACXSX010000001">
    <property type="protein sequence ID" value="MBD3743879.1"/>
    <property type="molecule type" value="Genomic_DNA"/>
</dbReference>
<organism evidence="1 2">
    <name type="scientific">Klebsiella pneumoniae</name>
    <dbReference type="NCBI Taxonomy" id="573"/>
    <lineage>
        <taxon>Bacteria</taxon>
        <taxon>Pseudomonadati</taxon>
        <taxon>Pseudomonadota</taxon>
        <taxon>Gammaproteobacteria</taxon>
        <taxon>Enterobacterales</taxon>
        <taxon>Enterobacteriaceae</taxon>
        <taxon>Klebsiella/Raoultella group</taxon>
        <taxon>Klebsiella</taxon>
        <taxon>Klebsiella pneumoniae complex</taxon>
    </lineage>
</organism>
<evidence type="ECO:0000313" key="2">
    <source>
        <dbReference type="Proteomes" id="UP000623974"/>
    </source>
</evidence>
<reference evidence="1" key="1">
    <citation type="submission" date="2020-07" db="EMBL/GenBank/DDBJ databases">
        <title>Clinical and genomic characterization of carbapenemase-producing Enterobacterales causing secondary infections during the COVID-19 crisis at a New York City hospital.</title>
        <authorList>
            <person name="Gomez-Simmonds A."/>
            <person name="Annavajhala M.K."/>
            <person name="Uhlemann A.-C."/>
        </authorList>
    </citation>
    <scope>NUCLEOTIDE SEQUENCE</scope>
    <source>
        <strain evidence="1">KP1828</strain>
    </source>
</reference>
<dbReference type="AlphaFoldDB" id="A0A927E518"/>
<proteinExistence type="predicted"/>
<gene>
    <name evidence="1" type="ORF">IE980_12840</name>
</gene>
<sequence length="56" mass="6349">MPFSTKLKQAESEALVGHIAPRVVLFDATVQDWLKTPLTRVRFHSANGRRSAFPNR</sequence>